<protein>
    <recommendedName>
        <fullName evidence="7">Small ribosomal subunit protein mS31</fullName>
    </recommendedName>
    <alternativeName>
        <fullName evidence="8">28S ribosomal protein S31, mitochondrial</fullName>
    </alternativeName>
</protein>
<comment type="caution">
    <text evidence="10">The sequence shown here is derived from an EMBL/GenBank/DDBJ whole genome shotgun (WGS) entry which is preliminary data.</text>
</comment>
<dbReference type="GO" id="GO:0003735">
    <property type="term" value="F:structural constituent of ribosome"/>
    <property type="evidence" value="ECO:0007669"/>
    <property type="project" value="InterPro"/>
</dbReference>
<evidence type="ECO:0000256" key="1">
    <source>
        <dbReference type="ARBA" id="ARBA00004173"/>
    </source>
</evidence>
<keyword evidence="3" id="KW-0809">Transit peptide</keyword>
<dbReference type="Pfam" id="PF15433">
    <property type="entry name" value="MRP-S31"/>
    <property type="match status" value="1"/>
</dbReference>
<reference evidence="10 11" key="1">
    <citation type="journal article" date="2023" name="BMC Biol.">
        <title>The compact genome of the sponge Oopsacas minuta (Hexactinellida) is lacking key metazoan core genes.</title>
        <authorList>
            <person name="Santini S."/>
            <person name="Schenkelaars Q."/>
            <person name="Jourda C."/>
            <person name="Duchesne M."/>
            <person name="Belahbib H."/>
            <person name="Rocher C."/>
            <person name="Selva M."/>
            <person name="Riesgo A."/>
            <person name="Vervoort M."/>
            <person name="Leys S.P."/>
            <person name="Kodjabachian L."/>
            <person name="Le Bivic A."/>
            <person name="Borchiellini C."/>
            <person name="Claverie J.M."/>
            <person name="Renard E."/>
        </authorList>
    </citation>
    <scope>NUCLEOTIDE SEQUENCE [LARGE SCALE GENOMIC DNA]</scope>
    <source>
        <strain evidence="10">SPO-2</strain>
    </source>
</reference>
<organism evidence="10 11">
    <name type="scientific">Oopsacas minuta</name>
    <dbReference type="NCBI Taxonomy" id="111878"/>
    <lineage>
        <taxon>Eukaryota</taxon>
        <taxon>Metazoa</taxon>
        <taxon>Porifera</taxon>
        <taxon>Hexactinellida</taxon>
        <taxon>Hexasterophora</taxon>
        <taxon>Lyssacinosida</taxon>
        <taxon>Leucopsacidae</taxon>
        <taxon>Oopsacas</taxon>
    </lineage>
</organism>
<evidence type="ECO:0000256" key="7">
    <source>
        <dbReference type="ARBA" id="ARBA00035133"/>
    </source>
</evidence>
<dbReference type="Proteomes" id="UP001165289">
    <property type="component" value="Unassembled WGS sequence"/>
</dbReference>
<sequence>MLSIRLIYIPKLLPIVISSQIRANSKITHQDKNRNPTRGKISPRDKAFLRFAREGRKLSETDLPMFVDKHSDIVAPIPNQRSKNTRERRKKNANDSFLETNTLNKQLDNSPMKGTKFIALDNLERIRKGEKTDTYSPFKRDLTPLFSYKDRSQLFIKPTNAITLSVQKESPFERDLQESTKFLNSLLYSNPFKDMKEESYDMNYPVNNEDGQPTEKGVSFKDHVILDHFYKDFPKTGEIRNFMELVITGLSQNAYLTPEEKKEHIDWFKKEISTLSKDEIKKMANYAKPKRVRMRRLKIKV</sequence>
<comment type="subcellular location">
    <subcellularLocation>
        <location evidence="1">Mitochondrion</location>
    </subcellularLocation>
</comment>
<evidence type="ECO:0000256" key="2">
    <source>
        <dbReference type="ARBA" id="ARBA00011057"/>
    </source>
</evidence>
<keyword evidence="4 10" id="KW-0689">Ribosomal protein</keyword>
<dbReference type="AlphaFoldDB" id="A0AAV7JLK1"/>
<evidence type="ECO:0000256" key="9">
    <source>
        <dbReference type="SAM" id="MobiDB-lite"/>
    </source>
</evidence>
<dbReference type="EMBL" id="JAKMXF010000318">
    <property type="protein sequence ID" value="KAI6649801.1"/>
    <property type="molecule type" value="Genomic_DNA"/>
</dbReference>
<feature type="compositionally biased region" description="Polar residues" evidence="9">
    <location>
        <begin position="94"/>
        <end position="109"/>
    </location>
</feature>
<gene>
    <name evidence="10" type="ORF">LOD99_6590</name>
</gene>
<keyword evidence="5" id="KW-0496">Mitochondrion</keyword>
<proteinExistence type="inferred from homology"/>
<name>A0AAV7JLK1_9METZ</name>
<accession>A0AAV7JLK1</accession>
<dbReference type="PANTHER" id="PTHR13231:SF3">
    <property type="entry name" value="SMALL RIBOSOMAL SUBUNIT PROTEIN MS31"/>
    <property type="match status" value="1"/>
</dbReference>
<evidence type="ECO:0000256" key="3">
    <source>
        <dbReference type="ARBA" id="ARBA00022946"/>
    </source>
</evidence>
<keyword evidence="6" id="KW-0687">Ribonucleoprotein</keyword>
<keyword evidence="11" id="KW-1185">Reference proteome</keyword>
<comment type="similarity">
    <text evidence="2">Belongs to the mitochondrion-specific ribosomal protein mS31 family.</text>
</comment>
<evidence type="ECO:0000256" key="6">
    <source>
        <dbReference type="ARBA" id="ARBA00023274"/>
    </source>
</evidence>
<feature type="region of interest" description="Disordered" evidence="9">
    <location>
        <begin position="76"/>
        <end position="110"/>
    </location>
</feature>
<evidence type="ECO:0000256" key="8">
    <source>
        <dbReference type="ARBA" id="ARBA00035363"/>
    </source>
</evidence>
<evidence type="ECO:0000256" key="4">
    <source>
        <dbReference type="ARBA" id="ARBA00022980"/>
    </source>
</evidence>
<evidence type="ECO:0000313" key="11">
    <source>
        <dbReference type="Proteomes" id="UP001165289"/>
    </source>
</evidence>
<dbReference type="InterPro" id="IPR026299">
    <property type="entry name" value="MRP-S31"/>
</dbReference>
<evidence type="ECO:0000256" key="5">
    <source>
        <dbReference type="ARBA" id="ARBA00023128"/>
    </source>
</evidence>
<dbReference type="PANTHER" id="PTHR13231">
    <property type="entry name" value="MITOCHONDRIAL RIBOSOMAL PROTEIN S31"/>
    <property type="match status" value="1"/>
</dbReference>
<dbReference type="GO" id="GO:0005763">
    <property type="term" value="C:mitochondrial small ribosomal subunit"/>
    <property type="evidence" value="ECO:0007669"/>
    <property type="project" value="InterPro"/>
</dbReference>
<evidence type="ECO:0000313" key="10">
    <source>
        <dbReference type="EMBL" id="KAI6649801.1"/>
    </source>
</evidence>